<comment type="caution">
    <text evidence="1">The sequence shown here is derived from an EMBL/GenBank/DDBJ whole genome shotgun (WGS) entry which is preliminary data.</text>
</comment>
<dbReference type="RefSeq" id="WP_252470381.1">
    <property type="nucleotide sequence ID" value="NZ_JALBWM010000069.1"/>
</dbReference>
<evidence type="ECO:0000313" key="1">
    <source>
        <dbReference type="EMBL" id="MCO1335554.1"/>
    </source>
</evidence>
<feature type="non-terminal residue" evidence="1">
    <location>
        <position position="1"/>
    </location>
</feature>
<proteinExistence type="predicted"/>
<sequence length="68" mass="7831">KWLYGSYARNPLVFNKVEYIQRFGEIPQTLGALRPPFLLLCLPPSRTTSYFLKKLLSNPSSKDGLRMV</sequence>
<name>A0A9X2ENM8_9GAMM</name>
<organism evidence="1 2">
    <name type="scientific">Microbulbifer okhotskensis</name>
    <dbReference type="NCBI Taxonomy" id="2926617"/>
    <lineage>
        <taxon>Bacteria</taxon>
        <taxon>Pseudomonadati</taxon>
        <taxon>Pseudomonadota</taxon>
        <taxon>Gammaproteobacteria</taxon>
        <taxon>Cellvibrionales</taxon>
        <taxon>Microbulbiferaceae</taxon>
        <taxon>Microbulbifer</taxon>
    </lineage>
</organism>
<dbReference type="Proteomes" id="UP001139028">
    <property type="component" value="Unassembled WGS sequence"/>
</dbReference>
<reference evidence="1" key="1">
    <citation type="journal article" date="2022" name="Arch. Microbiol.">
        <title>Microbulbifer okhotskensis sp. nov., isolated from a deep bottom sediment of the Okhotsk Sea.</title>
        <authorList>
            <person name="Romanenko L."/>
            <person name="Kurilenko V."/>
            <person name="Otstavnykh N."/>
            <person name="Velansky P."/>
            <person name="Isaeva M."/>
            <person name="Mikhailov V."/>
        </authorList>
    </citation>
    <scope>NUCLEOTIDE SEQUENCE</scope>
    <source>
        <strain evidence="1">OS29</strain>
    </source>
</reference>
<dbReference type="AlphaFoldDB" id="A0A9X2ENM8"/>
<protein>
    <submittedName>
        <fullName evidence="1">Uncharacterized protein</fullName>
    </submittedName>
</protein>
<keyword evidence="2" id="KW-1185">Reference proteome</keyword>
<dbReference type="EMBL" id="JALBWM010000069">
    <property type="protein sequence ID" value="MCO1335554.1"/>
    <property type="molecule type" value="Genomic_DNA"/>
</dbReference>
<evidence type="ECO:0000313" key="2">
    <source>
        <dbReference type="Proteomes" id="UP001139028"/>
    </source>
</evidence>
<accession>A0A9X2ENM8</accession>
<gene>
    <name evidence="1" type="ORF">MO867_14540</name>
</gene>